<evidence type="ECO:0000313" key="1">
    <source>
        <dbReference type="EMBL" id="CDQ23116.1"/>
    </source>
</evidence>
<organism evidence="1 2">
    <name type="scientific">Halobacillus karajensis</name>
    <dbReference type="NCBI Taxonomy" id="195088"/>
    <lineage>
        <taxon>Bacteria</taxon>
        <taxon>Bacillati</taxon>
        <taxon>Bacillota</taxon>
        <taxon>Bacilli</taxon>
        <taxon>Bacillales</taxon>
        <taxon>Bacillaceae</taxon>
        <taxon>Halobacillus</taxon>
    </lineage>
</organism>
<reference evidence="2" key="1">
    <citation type="submission" date="2014-03" db="EMBL/GenBank/DDBJ databases">
        <authorList>
            <person name="Urmite Genomes U."/>
        </authorList>
    </citation>
    <scope>NUCLEOTIDE SEQUENCE [LARGE SCALE GENOMIC DNA]</scope>
    <source>
        <strain evidence="2">HD-03</strain>
    </source>
</reference>
<protein>
    <submittedName>
        <fullName evidence="1">Uncharacterized protein</fullName>
    </submittedName>
</protein>
<comment type="caution">
    <text evidence="1">The sequence shown here is derived from an EMBL/GenBank/DDBJ whole genome shotgun (WGS) entry which is preliminary data.</text>
</comment>
<accession>A0A024P4A1</accession>
<evidence type="ECO:0000313" key="2">
    <source>
        <dbReference type="Proteomes" id="UP000028868"/>
    </source>
</evidence>
<keyword evidence="2" id="KW-1185">Reference proteome</keyword>
<proteinExistence type="predicted"/>
<sequence length="56" mass="6513">MQLPLHLQKTTFRNISQISIETVQRQEYNKGCLIMIEGNDASLLILLYSLTSHNFF</sequence>
<dbReference type="EMBL" id="CCDI010000001">
    <property type="protein sequence ID" value="CDQ23116.1"/>
    <property type="molecule type" value="Genomic_DNA"/>
</dbReference>
<reference evidence="1 2" key="2">
    <citation type="submission" date="2014-05" db="EMBL/GenBank/DDBJ databases">
        <title>Draft genome sequence of Halobacillus karajensis HK-03.</title>
        <authorList>
            <person name="Khelaifia S."/>
            <person name="Croce O."/>
            <person name="Lagier J.C."/>
            <person name="Raoult D."/>
        </authorList>
    </citation>
    <scope>NUCLEOTIDE SEQUENCE [LARGE SCALE GENOMIC DNA]</scope>
    <source>
        <strain evidence="1 2">HD-03</strain>
    </source>
</reference>
<name>A0A024P4A1_9BACI</name>
<dbReference type="AlphaFoldDB" id="A0A024P4A1"/>
<dbReference type="Proteomes" id="UP000028868">
    <property type="component" value="Unassembled WGS sequence"/>
</dbReference>
<gene>
    <name evidence="1" type="ORF">BN983_01335</name>
</gene>